<proteinExistence type="predicted"/>
<feature type="compositionally biased region" description="Basic and acidic residues" evidence="1">
    <location>
        <begin position="432"/>
        <end position="449"/>
    </location>
</feature>
<name>A0A7S2SSK6_9STRA</name>
<gene>
    <name evidence="4" type="ORF">RMAR1173_LOCUS19506</name>
</gene>
<organism evidence="4">
    <name type="scientific">Rhizochromulina marina</name>
    <dbReference type="NCBI Taxonomy" id="1034831"/>
    <lineage>
        <taxon>Eukaryota</taxon>
        <taxon>Sar</taxon>
        <taxon>Stramenopiles</taxon>
        <taxon>Ochrophyta</taxon>
        <taxon>Dictyochophyceae</taxon>
        <taxon>Rhizochromulinales</taxon>
        <taxon>Rhizochromulina</taxon>
    </lineage>
</organism>
<keyword evidence="2" id="KW-0812">Transmembrane</keyword>
<evidence type="ECO:0000256" key="1">
    <source>
        <dbReference type="SAM" id="MobiDB-lite"/>
    </source>
</evidence>
<dbReference type="Pfam" id="PF01553">
    <property type="entry name" value="Acyltransferase"/>
    <property type="match status" value="1"/>
</dbReference>
<evidence type="ECO:0000259" key="3">
    <source>
        <dbReference type="Pfam" id="PF01553"/>
    </source>
</evidence>
<evidence type="ECO:0000313" key="4">
    <source>
        <dbReference type="EMBL" id="CAD9708514.1"/>
    </source>
</evidence>
<accession>A0A7S2SSK6</accession>
<feature type="region of interest" description="Disordered" evidence="1">
    <location>
        <begin position="427"/>
        <end position="449"/>
    </location>
</feature>
<keyword evidence="2" id="KW-1133">Transmembrane helix</keyword>
<dbReference type="PANTHER" id="PTHR10983:SF16">
    <property type="entry name" value="LYSOCARDIOLIPIN ACYLTRANSFERASE 1"/>
    <property type="match status" value="1"/>
</dbReference>
<keyword evidence="2" id="KW-0472">Membrane</keyword>
<dbReference type="PANTHER" id="PTHR10983">
    <property type="entry name" value="1-ACYLGLYCEROL-3-PHOSPHATE ACYLTRANSFERASE-RELATED"/>
    <property type="match status" value="1"/>
</dbReference>
<dbReference type="GO" id="GO:0016746">
    <property type="term" value="F:acyltransferase activity"/>
    <property type="evidence" value="ECO:0007669"/>
    <property type="project" value="InterPro"/>
</dbReference>
<dbReference type="EMBL" id="HBHJ01029439">
    <property type="protein sequence ID" value="CAD9708514.1"/>
    <property type="molecule type" value="Transcribed_RNA"/>
</dbReference>
<dbReference type="AlphaFoldDB" id="A0A7S2SSK6"/>
<evidence type="ECO:0000256" key="2">
    <source>
        <dbReference type="SAM" id="Phobius"/>
    </source>
</evidence>
<feature type="transmembrane region" description="Helical" evidence="2">
    <location>
        <begin position="12"/>
        <end position="40"/>
    </location>
</feature>
<dbReference type="SUPFAM" id="SSF69593">
    <property type="entry name" value="Glycerol-3-phosphate (1)-acyltransferase"/>
    <property type="match status" value="1"/>
</dbReference>
<reference evidence="4" key="1">
    <citation type="submission" date="2021-01" db="EMBL/GenBank/DDBJ databases">
        <authorList>
            <person name="Corre E."/>
            <person name="Pelletier E."/>
            <person name="Niang G."/>
            <person name="Scheremetjew M."/>
            <person name="Finn R."/>
            <person name="Kale V."/>
            <person name="Holt S."/>
            <person name="Cochrane G."/>
            <person name="Meng A."/>
            <person name="Brown T."/>
            <person name="Cohen L."/>
        </authorList>
    </citation>
    <scope>NUCLEOTIDE SEQUENCE</scope>
    <source>
        <strain evidence="4">CCMP1243</strain>
    </source>
</reference>
<feature type="domain" description="Phospholipid/glycerol acyltransferase" evidence="3">
    <location>
        <begin position="87"/>
        <end position="185"/>
    </location>
</feature>
<protein>
    <recommendedName>
        <fullName evidence="3">Phospholipid/glycerol acyltransferase domain-containing protein</fullName>
    </recommendedName>
</protein>
<dbReference type="InterPro" id="IPR002123">
    <property type="entry name" value="Plipid/glycerol_acylTrfase"/>
</dbReference>
<sequence>MASISWRAFRESRFVTGILICMWLMVVITYFVPMFLLLPIALLPGGTYAYRHITGWFDKYSRYACLCIPIVWCNARIHLHHAELLTEFKNGGNGVLLSTHCSRIDWLLAVVVGMYGRGNRVGFVAEVTTGFMPIVGWSRVLFGDILLQRTFHRDRPRIIQNIEGFHRDGIQRIIFLAPEGAIADPGCEADEKYVAQCGEFMKSLGKEPLTHLLTPRYKGMSAFVNHSPDNVAACTMTFVKGPGITFDKETGATSGGRRCSLALDDPKRMIPDLHTIFAGNLSAFISMHKLDIPVCDEADPKSALRIRDELVNSQQLKDKEMQYFAANGKFPTVKSGADWEELPAPRVMMNVILFTQLGLTCLVCSAVLGISPAKFAMTSLWLFVRILLVYGASHAVGELLLGGRSSESLVGETAIKAALVYLTGRSANQGGKPEEATASKQAADPKKKD</sequence>
<dbReference type="GO" id="GO:0012505">
    <property type="term" value="C:endomembrane system"/>
    <property type="evidence" value="ECO:0007669"/>
    <property type="project" value="TreeGrafter"/>
</dbReference>